<dbReference type="InterPro" id="IPR009644">
    <property type="entry name" value="FKTN/MNN4/W02B3.4-1"/>
</dbReference>
<feature type="domain" description="LicD/FKTN/FKRP nucleotidyltransferase" evidence="6">
    <location>
        <begin position="92"/>
        <end position="200"/>
    </location>
</feature>
<organism evidence="7 8">
    <name type="scientific">Calycina marina</name>
    <dbReference type="NCBI Taxonomy" id="1763456"/>
    <lineage>
        <taxon>Eukaryota</taxon>
        <taxon>Fungi</taxon>
        <taxon>Dikarya</taxon>
        <taxon>Ascomycota</taxon>
        <taxon>Pezizomycotina</taxon>
        <taxon>Leotiomycetes</taxon>
        <taxon>Helotiales</taxon>
        <taxon>Pezizellaceae</taxon>
        <taxon>Calycina</taxon>
    </lineage>
</organism>
<feature type="chain" id="PRO_5040439414" evidence="5">
    <location>
        <begin position="27"/>
        <end position="308"/>
    </location>
</feature>
<keyword evidence="2" id="KW-0812">Transmembrane</keyword>
<evidence type="ECO:0000256" key="5">
    <source>
        <dbReference type="SAM" id="SignalP"/>
    </source>
</evidence>
<keyword evidence="4" id="KW-0472">Membrane</keyword>
<dbReference type="PANTHER" id="PTHR15407:SF28">
    <property type="entry name" value="RIBITOL-5-PHOSPHATE TRANSFERASE FKTN"/>
    <property type="match status" value="1"/>
</dbReference>
<dbReference type="PANTHER" id="PTHR15407">
    <property type="entry name" value="FUKUTIN-RELATED"/>
    <property type="match status" value="1"/>
</dbReference>
<protein>
    <submittedName>
        <fullName evidence="7">LicD family-domain-containing protein</fullName>
    </submittedName>
</protein>
<evidence type="ECO:0000256" key="1">
    <source>
        <dbReference type="ARBA" id="ARBA00004167"/>
    </source>
</evidence>
<keyword evidence="8" id="KW-1185">Reference proteome</keyword>
<sequence>MHLSAQKGFILAFLVTLFLFAVVVECAPMKYQAKKRKGQNPDEDPMKYFHEAGYGDVLGHYDRRYFTGSAATYDAKADTLHHMIRAYLTTFRELNLETWIAHGTLIGWWWNSKLLPWDWDLDTQVSGSTMAKLRESHNMTFHNYTDMADDGTIIFREYLLDVNPFSTEGHKGDGFNVIDARWIDIRNGLYIDITALREVEPEIKPGIFSCKNRHDYKTNELWPMRNTFFEGVPALIPNSYEAILKSEYSPRVMTNTFHEGHQWNPGKKEWIPAGNRKVNHRAHVPRSLQSDSDEKRTGGLKNLARIFF</sequence>
<feature type="domain" description="LicD/FKTN/FKRP nucleotidyltransferase" evidence="6">
    <location>
        <begin position="210"/>
        <end position="248"/>
    </location>
</feature>
<dbReference type="OrthoDB" id="444255at2759"/>
<dbReference type="AlphaFoldDB" id="A0A9P8CB19"/>
<evidence type="ECO:0000313" key="7">
    <source>
        <dbReference type="EMBL" id="KAG9240449.1"/>
    </source>
</evidence>
<dbReference type="Proteomes" id="UP000887226">
    <property type="component" value="Unassembled WGS sequence"/>
</dbReference>
<accession>A0A9P8CB19</accession>
<evidence type="ECO:0000313" key="8">
    <source>
        <dbReference type="Proteomes" id="UP000887226"/>
    </source>
</evidence>
<evidence type="ECO:0000256" key="3">
    <source>
        <dbReference type="ARBA" id="ARBA00022989"/>
    </source>
</evidence>
<keyword evidence="3" id="KW-1133">Transmembrane helix</keyword>
<feature type="signal peptide" evidence="5">
    <location>
        <begin position="1"/>
        <end position="26"/>
    </location>
</feature>
<comment type="caution">
    <text evidence="7">The sequence shown here is derived from an EMBL/GenBank/DDBJ whole genome shotgun (WGS) entry which is preliminary data.</text>
</comment>
<dbReference type="Pfam" id="PF04991">
    <property type="entry name" value="LicD"/>
    <property type="match status" value="2"/>
</dbReference>
<reference evidence="7" key="1">
    <citation type="journal article" date="2021" name="IMA Fungus">
        <title>Genomic characterization of three marine fungi, including Emericellopsis atlantica sp. nov. with signatures of a generalist lifestyle and marine biomass degradation.</title>
        <authorList>
            <person name="Hagestad O.C."/>
            <person name="Hou L."/>
            <person name="Andersen J.H."/>
            <person name="Hansen E.H."/>
            <person name="Altermark B."/>
            <person name="Li C."/>
            <person name="Kuhnert E."/>
            <person name="Cox R.J."/>
            <person name="Crous P.W."/>
            <person name="Spatafora J.W."/>
            <person name="Lail K."/>
            <person name="Amirebrahimi M."/>
            <person name="Lipzen A."/>
            <person name="Pangilinan J."/>
            <person name="Andreopoulos W."/>
            <person name="Hayes R.D."/>
            <person name="Ng V."/>
            <person name="Grigoriev I.V."/>
            <person name="Jackson S.A."/>
            <person name="Sutton T.D.S."/>
            <person name="Dobson A.D.W."/>
            <person name="Rama T."/>
        </authorList>
    </citation>
    <scope>NUCLEOTIDE SEQUENCE</scope>
    <source>
        <strain evidence="7">TRa3180A</strain>
    </source>
</reference>
<evidence type="ECO:0000259" key="6">
    <source>
        <dbReference type="Pfam" id="PF04991"/>
    </source>
</evidence>
<proteinExistence type="predicted"/>
<name>A0A9P8CB19_9HELO</name>
<comment type="subcellular location">
    <subcellularLocation>
        <location evidence="1">Membrane</location>
        <topology evidence="1">Single-pass membrane protein</topology>
    </subcellularLocation>
</comment>
<dbReference type="GO" id="GO:0009100">
    <property type="term" value="P:glycoprotein metabolic process"/>
    <property type="evidence" value="ECO:0007669"/>
    <property type="project" value="UniProtKB-ARBA"/>
</dbReference>
<keyword evidence="5" id="KW-0732">Signal</keyword>
<dbReference type="GO" id="GO:0016020">
    <property type="term" value="C:membrane"/>
    <property type="evidence" value="ECO:0007669"/>
    <property type="project" value="UniProtKB-SubCell"/>
</dbReference>
<evidence type="ECO:0000256" key="2">
    <source>
        <dbReference type="ARBA" id="ARBA00022692"/>
    </source>
</evidence>
<dbReference type="InterPro" id="IPR007074">
    <property type="entry name" value="LicD/FKTN/FKRP_NTP_transf"/>
</dbReference>
<evidence type="ECO:0000256" key="4">
    <source>
        <dbReference type="ARBA" id="ARBA00023136"/>
    </source>
</evidence>
<gene>
    <name evidence="7" type="ORF">BJ878DRAFT_290712</name>
</gene>
<dbReference type="EMBL" id="MU254443">
    <property type="protein sequence ID" value="KAG9240449.1"/>
    <property type="molecule type" value="Genomic_DNA"/>
</dbReference>